<evidence type="ECO:0000256" key="2">
    <source>
        <dbReference type="SAM" id="MobiDB-lite"/>
    </source>
</evidence>
<keyword evidence="1" id="KW-0175">Coiled coil</keyword>
<evidence type="ECO:0000256" key="1">
    <source>
        <dbReference type="SAM" id="Coils"/>
    </source>
</evidence>
<organism evidence="3 4">
    <name type="scientific">Trametes coccinea (strain BRFM310)</name>
    <name type="common">Pycnoporus coccineus</name>
    <dbReference type="NCBI Taxonomy" id="1353009"/>
    <lineage>
        <taxon>Eukaryota</taxon>
        <taxon>Fungi</taxon>
        <taxon>Dikarya</taxon>
        <taxon>Basidiomycota</taxon>
        <taxon>Agaricomycotina</taxon>
        <taxon>Agaricomycetes</taxon>
        <taxon>Polyporales</taxon>
        <taxon>Polyporaceae</taxon>
        <taxon>Trametes</taxon>
    </lineage>
</organism>
<dbReference type="Proteomes" id="UP000193067">
    <property type="component" value="Unassembled WGS sequence"/>
</dbReference>
<keyword evidence="4" id="KW-1185">Reference proteome</keyword>
<reference evidence="3 4" key="1">
    <citation type="journal article" date="2015" name="Biotechnol. Biofuels">
        <title>Enhanced degradation of softwood versus hardwood by the white-rot fungus Pycnoporus coccineus.</title>
        <authorList>
            <person name="Couturier M."/>
            <person name="Navarro D."/>
            <person name="Chevret D."/>
            <person name="Henrissat B."/>
            <person name="Piumi F."/>
            <person name="Ruiz-Duenas F.J."/>
            <person name="Martinez A.T."/>
            <person name="Grigoriev I.V."/>
            <person name="Riley R."/>
            <person name="Lipzen A."/>
            <person name="Berrin J.G."/>
            <person name="Master E.R."/>
            <person name="Rosso M.N."/>
        </authorList>
    </citation>
    <scope>NUCLEOTIDE SEQUENCE [LARGE SCALE GENOMIC DNA]</scope>
    <source>
        <strain evidence="3 4">BRFM310</strain>
    </source>
</reference>
<feature type="coiled-coil region" evidence="1">
    <location>
        <begin position="12"/>
        <end position="39"/>
    </location>
</feature>
<dbReference type="OrthoDB" id="3060478at2759"/>
<gene>
    <name evidence="3" type="ORF">PYCCODRAFT_1470744</name>
</gene>
<feature type="region of interest" description="Disordered" evidence="2">
    <location>
        <begin position="46"/>
        <end position="70"/>
    </location>
</feature>
<sequence length="431" mass="47769">MSTDPQLAEEFVKFLNTQLKECREQLQVAIEENAVLRQEITAIRSAQDGRAGQERQLEVGGSSDPSALRSDAQETVDYLEAELEQLKEELTAAREEAEARAEDAIQWRMRYEASQSSVVERDSDIKKKKAMEHLYETMRSSLMDSIGPKTTIVDSAKEYTDFQAFMTELSGSLVNQIDASESRVVFELPKLQILSKAARNACDDRFGFYGNLLQWCTSPSQNALLLCPEYLYGGGGIEGAQQWADATEWSSLVGTRLELFDTDGERLVYAGTFLIHKGPVCCGLQNFPNTGDGVVEQLAQRTFNPASKSQRHKAKTYLPVLREMYKKGEATLQVLGLQRVGFNTKFFEILRRAYVKRGKTRARARSETARSVSPGKMPSLESLFGNGRTASGSSGKRARVEEAGSSGNGADGGGDGSRPSKVRRLYESLDF</sequence>
<proteinExistence type="predicted"/>
<evidence type="ECO:0000313" key="3">
    <source>
        <dbReference type="EMBL" id="OSC98765.1"/>
    </source>
</evidence>
<feature type="region of interest" description="Disordered" evidence="2">
    <location>
        <begin position="360"/>
        <end position="431"/>
    </location>
</feature>
<name>A0A1Y2ICA4_TRAC3</name>
<accession>A0A1Y2ICA4</accession>
<dbReference type="AlphaFoldDB" id="A0A1Y2ICA4"/>
<dbReference type="EMBL" id="KZ084134">
    <property type="protein sequence ID" value="OSC98765.1"/>
    <property type="molecule type" value="Genomic_DNA"/>
</dbReference>
<evidence type="ECO:0000313" key="4">
    <source>
        <dbReference type="Proteomes" id="UP000193067"/>
    </source>
</evidence>
<protein>
    <submittedName>
        <fullName evidence="3">Uncharacterized protein</fullName>
    </submittedName>
</protein>
<feature type="compositionally biased region" description="Gly residues" evidence="2">
    <location>
        <begin position="406"/>
        <end position="416"/>
    </location>
</feature>